<sequence length="64" mass="6867">MSAASHSATKSDTKSDTGLHDCRDAFSRTLEALAEADERVVAVVNDSVGSSKLGGFKTRWPERL</sequence>
<evidence type="ECO:0000313" key="2">
    <source>
        <dbReference type="EMBL" id="PIO96096.1"/>
    </source>
</evidence>
<feature type="non-terminal residue" evidence="2">
    <location>
        <position position="64"/>
    </location>
</feature>
<evidence type="ECO:0000313" key="3">
    <source>
        <dbReference type="Proteomes" id="UP000231070"/>
    </source>
</evidence>
<organism evidence="2 3">
    <name type="scientific">Pleomorphomonas carboxyditropha</name>
    <dbReference type="NCBI Taxonomy" id="2023338"/>
    <lineage>
        <taxon>Bacteria</taxon>
        <taxon>Pseudomonadati</taxon>
        <taxon>Pseudomonadota</taxon>
        <taxon>Alphaproteobacteria</taxon>
        <taxon>Hyphomicrobiales</taxon>
        <taxon>Pleomorphomonadaceae</taxon>
        <taxon>Pleomorphomonas</taxon>
    </lineage>
</organism>
<evidence type="ECO:0000256" key="1">
    <source>
        <dbReference type="SAM" id="MobiDB-lite"/>
    </source>
</evidence>
<protein>
    <submittedName>
        <fullName evidence="2">Uncharacterized protein</fullName>
    </submittedName>
</protein>
<name>A0A2G9WN15_9HYPH</name>
<feature type="region of interest" description="Disordered" evidence="1">
    <location>
        <begin position="1"/>
        <end position="21"/>
    </location>
</feature>
<accession>A0A2G9WN15</accession>
<dbReference type="SUPFAM" id="SSF52518">
    <property type="entry name" value="Thiamin diphosphate-binding fold (THDP-binding)"/>
    <property type="match status" value="1"/>
</dbReference>
<dbReference type="AlphaFoldDB" id="A0A2G9WN15"/>
<gene>
    <name evidence="2" type="ORF">CJ014_27230</name>
</gene>
<reference evidence="2 3" key="1">
    <citation type="submission" date="2017-08" db="EMBL/GenBank/DDBJ databases">
        <title>Pleomorphomonas carboxidotrophicus sp. nov., a new mesophilic hydrogenogenic carboxidotroph.</title>
        <authorList>
            <person name="Esquivel-Elizondo S."/>
            <person name="Krajmalnik-Brown R."/>
            <person name="Maldonado J."/>
        </authorList>
    </citation>
    <scope>NUCLEOTIDE SEQUENCE [LARGE SCALE GENOMIC DNA]</scope>
    <source>
        <strain evidence="2 3">SVCO-16</strain>
    </source>
</reference>
<dbReference type="Gene3D" id="3.40.50.970">
    <property type="match status" value="1"/>
</dbReference>
<proteinExistence type="predicted"/>
<feature type="compositionally biased region" description="Basic and acidic residues" evidence="1">
    <location>
        <begin position="9"/>
        <end position="21"/>
    </location>
</feature>
<keyword evidence="3" id="KW-1185">Reference proteome</keyword>
<dbReference type="Proteomes" id="UP000231070">
    <property type="component" value="Unassembled WGS sequence"/>
</dbReference>
<comment type="caution">
    <text evidence="2">The sequence shown here is derived from an EMBL/GenBank/DDBJ whole genome shotgun (WGS) entry which is preliminary data.</text>
</comment>
<dbReference type="EMBL" id="NQVN01000075">
    <property type="protein sequence ID" value="PIO96096.1"/>
    <property type="molecule type" value="Genomic_DNA"/>
</dbReference>
<dbReference type="InterPro" id="IPR029061">
    <property type="entry name" value="THDP-binding"/>
</dbReference>